<name>A0A0N4YJY6_NIPBR</name>
<reference evidence="2 3" key="2">
    <citation type="submission" date="2018-11" db="EMBL/GenBank/DDBJ databases">
        <authorList>
            <consortium name="Pathogen Informatics"/>
        </authorList>
    </citation>
    <scope>NUCLEOTIDE SEQUENCE [LARGE SCALE GENOMIC DNA]</scope>
</reference>
<evidence type="ECO:0000313" key="3">
    <source>
        <dbReference type="Proteomes" id="UP000271162"/>
    </source>
</evidence>
<dbReference type="WBParaSite" id="NBR_0001731201-mRNA-1">
    <property type="protein sequence ID" value="NBR_0001731201-mRNA-1"/>
    <property type="gene ID" value="NBR_0001731201"/>
</dbReference>
<dbReference type="EMBL" id="UYSL01022686">
    <property type="protein sequence ID" value="VDL80927.1"/>
    <property type="molecule type" value="Genomic_DNA"/>
</dbReference>
<accession>A0A0N4YJY6</accession>
<protein>
    <submittedName>
        <fullName evidence="2 4">Uncharacterized protein</fullName>
    </submittedName>
</protein>
<evidence type="ECO:0000256" key="1">
    <source>
        <dbReference type="SAM" id="MobiDB-lite"/>
    </source>
</evidence>
<feature type="region of interest" description="Disordered" evidence="1">
    <location>
        <begin position="36"/>
        <end position="68"/>
    </location>
</feature>
<dbReference type="AlphaFoldDB" id="A0A0N4YJY6"/>
<proteinExistence type="predicted"/>
<evidence type="ECO:0000313" key="4">
    <source>
        <dbReference type="WBParaSite" id="NBR_0001731201-mRNA-1"/>
    </source>
</evidence>
<dbReference type="Proteomes" id="UP000271162">
    <property type="component" value="Unassembled WGS sequence"/>
</dbReference>
<evidence type="ECO:0000313" key="2">
    <source>
        <dbReference type="EMBL" id="VDL80927.1"/>
    </source>
</evidence>
<reference evidence="4" key="1">
    <citation type="submission" date="2017-02" db="UniProtKB">
        <authorList>
            <consortium name="WormBaseParasite"/>
        </authorList>
    </citation>
    <scope>IDENTIFICATION</scope>
</reference>
<keyword evidence="3" id="KW-1185">Reference proteome</keyword>
<gene>
    <name evidence="2" type="ORF">NBR_LOCUS17313</name>
</gene>
<organism evidence="4">
    <name type="scientific">Nippostrongylus brasiliensis</name>
    <name type="common">Rat hookworm</name>
    <dbReference type="NCBI Taxonomy" id="27835"/>
    <lineage>
        <taxon>Eukaryota</taxon>
        <taxon>Metazoa</taxon>
        <taxon>Ecdysozoa</taxon>
        <taxon>Nematoda</taxon>
        <taxon>Chromadorea</taxon>
        <taxon>Rhabditida</taxon>
        <taxon>Rhabditina</taxon>
        <taxon>Rhabditomorpha</taxon>
        <taxon>Strongyloidea</taxon>
        <taxon>Heligmosomidae</taxon>
        <taxon>Nippostrongylus</taxon>
    </lineage>
</organism>
<sequence>MVDLSSLARLESVQRQNVWSTNTPIPATTLGRSFRLRRMVRPRGGSRPLANKHAGRRWKRRDLLNTTI</sequence>